<dbReference type="Proteomes" id="UP000198804">
    <property type="component" value="Unassembled WGS sequence"/>
</dbReference>
<dbReference type="AlphaFoldDB" id="A0A1I4KMH6"/>
<proteinExistence type="predicted"/>
<evidence type="ECO:0000313" key="2">
    <source>
        <dbReference type="EMBL" id="SFL79968.1"/>
    </source>
</evidence>
<feature type="domain" description="N-acetyltransferase" evidence="1">
    <location>
        <begin position="27"/>
        <end position="165"/>
    </location>
</feature>
<organism evidence="2 3">
    <name type="scientific">Methylorubrum salsuginis</name>
    <dbReference type="NCBI Taxonomy" id="414703"/>
    <lineage>
        <taxon>Bacteria</taxon>
        <taxon>Pseudomonadati</taxon>
        <taxon>Pseudomonadota</taxon>
        <taxon>Alphaproteobacteria</taxon>
        <taxon>Hyphomicrobiales</taxon>
        <taxon>Methylobacteriaceae</taxon>
        <taxon>Methylorubrum</taxon>
    </lineage>
</organism>
<keyword evidence="2" id="KW-0808">Transferase</keyword>
<protein>
    <submittedName>
        <fullName evidence="2">Acetyltransferase (GNAT) family protein</fullName>
    </submittedName>
</protein>
<dbReference type="SUPFAM" id="SSF55729">
    <property type="entry name" value="Acyl-CoA N-acyltransferases (Nat)"/>
    <property type="match status" value="1"/>
</dbReference>
<dbReference type="InterPro" id="IPR016181">
    <property type="entry name" value="Acyl_CoA_acyltransferase"/>
</dbReference>
<dbReference type="EMBL" id="FOSV01000025">
    <property type="protein sequence ID" value="SFL79968.1"/>
    <property type="molecule type" value="Genomic_DNA"/>
</dbReference>
<accession>A0A1I4KMH6</accession>
<dbReference type="PROSITE" id="PS51186">
    <property type="entry name" value="GNAT"/>
    <property type="match status" value="1"/>
</dbReference>
<dbReference type="GO" id="GO:0016747">
    <property type="term" value="F:acyltransferase activity, transferring groups other than amino-acyl groups"/>
    <property type="evidence" value="ECO:0007669"/>
    <property type="project" value="InterPro"/>
</dbReference>
<dbReference type="STRING" id="414703.SAMN04488125_12518"/>
<evidence type="ECO:0000259" key="1">
    <source>
        <dbReference type="PROSITE" id="PS51186"/>
    </source>
</evidence>
<sequence>MILGMPMPLTTNASSLHAGLIDTAAGSLVRDAEQLWPTLSRLEGTYPGFTSWYWNKVVSGLSRGTRHLFWEGSLDAPSAVAILKREGGESKICTAWVAESERGRSLGRRLLEESIEWLGEARPLFTVPAERYAEFEPLTRRLGFVETTRIDSLYRPGVVEHVFNGSLTPSLNT</sequence>
<gene>
    <name evidence="2" type="ORF">SAMN04488125_12518</name>
</gene>
<keyword evidence="3" id="KW-1185">Reference proteome</keyword>
<evidence type="ECO:0000313" key="3">
    <source>
        <dbReference type="Proteomes" id="UP000198804"/>
    </source>
</evidence>
<dbReference type="Gene3D" id="3.40.630.30">
    <property type="match status" value="1"/>
</dbReference>
<reference evidence="3" key="1">
    <citation type="submission" date="2016-10" db="EMBL/GenBank/DDBJ databases">
        <authorList>
            <person name="Varghese N."/>
            <person name="Submissions S."/>
        </authorList>
    </citation>
    <scope>NUCLEOTIDE SEQUENCE [LARGE SCALE GENOMIC DNA]</scope>
    <source>
        <strain evidence="3">CGMCC 1.6474</strain>
    </source>
</reference>
<name>A0A1I4KMH6_9HYPH</name>
<dbReference type="InterPro" id="IPR000182">
    <property type="entry name" value="GNAT_dom"/>
</dbReference>